<dbReference type="AlphaFoldDB" id="A0A1W2A9G0"/>
<proteinExistence type="predicted"/>
<dbReference type="RefSeq" id="WP_084061225.1">
    <property type="nucleotide sequence ID" value="NZ_FWXO01000002.1"/>
</dbReference>
<dbReference type="STRING" id="504486.SAMN05660703_1894"/>
<evidence type="ECO:0000313" key="2">
    <source>
        <dbReference type="Proteomes" id="UP000192360"/>
    </source>
</evidence>
<reference evidence="1 2" key="1">
    <citation type="submission" date="2017-04" db="EMBL/GenBank/DDBJ databases">
        <authorList>
            <person name="Afonso C.L."/>
            <person name="Miller P.J."/>
            <person name="Scott M.A."/>
            <person name="Spackman E."/>
            <person name="Goraichik I."/>
            <person name="Dimitrov K.M."/>
            <person name="Suarez D.L."/>
            <person name="Swayne D.E."/>
        </authorList>
    </citation>
    <scope>NUCLEOTIDE SEQUENCE [LARGE SCALE GENOMIC DNA]</scope>
    <source>
        <strain evidence="1 2">DSM 21164</strain>
    </source>
</reference>
<dbReference type="Proteomes" id="UP000192360">
    <property type="component" value="Unassembled WGS sequence"/>
</dbReference>
<dbReference type="EMBL" id="FWXO01000002">
    <property type="protein sequence ID" value="SMC57051.1"/>
    <property type="molecule type" value="Genomic_DNA"/>
</dbReference>
<name>A0A1W2A9G0_9FLAO</name>
<sequence length="77" mass="9034">MNTYIAVYKATHRVIQIEEYSCFTWQQESGDIDLEMLSGKIKRERSLHFFNLTSPKDYPISIDDLSITIEKTDVFRG</sequence>
<accession>A0A1W2A9G0</accession>
<protein>
    <submittedName>
        <fullName evidence="1">Uncharacterized protein</fullName>
    </submittedName>
</protein>
<gene>
    <name evidence="1" type="ORF">SAMN05660703_1894</name>
</gene>
<dbReference type="OrthoDB" id="1448172at2"/>
<keyword evidence="2" id="KW-1185">Reference proteome</keyword>
<evidence type="ECO:0000313" key="1">
    <source>
        <dbReference type="EMBL" id="SMC57051.1"/>
    </source>
</evidence>
<organism evidence="1 2">
    <name type="scientific">Cellulophaga tyrosinoxydans</name>
    <dbReference type="NCBI Taxonomy" id="504486"/>
    <lineage>
        <taxon>Bacteria</taxon>
        <taxon>Pseudomonadati</taxon>
        <taxon>Bacteroidota</taxon>
        <taxon>Flavobacteriia</taxon>
        <taxon>Flavobacteriales</taxon>
        <taxon>Flavobacteriaceae</taxon>
        <taxon>Cellulophaga</taxon>
    </lineage>
</organism>